<dbReference type="InterPro" id="IPR019378">
    <property type="entry name" value="GDP-Fuc_O-FucTrfase"/>
</dbReference>
<dbReference type="InterPro" id="IPR045130">
    <property type="entry name" value="OFUT2-like"/>
</dbReference>
<evidence type="ECO:0000313" key="10">
    <source>
        <dbReference type="EMBL" id="GJJ09625.1"/>
    </source>
</evidence>
<dbReference type="CDD" id="cd11296">
    <property type="entry name" value="O-FucT_like"/>
    <property type="match status" value="1"/>
</dbReference>
<evidence type="ECO:0000256" key="6">
    <source>
        <dbReference type="ARBA" id="ARBA00023277"/>
    </source>
</evidence>
<gene>
    <name evidence="10" type="ORF">Clacol_003848</name>
</gene>
<feature type="transmembrane region" description="Helical" evidence="9">
    <location>
        <begin position="126"/>
        <end position="154"/>
    </location>
</feature>
<dbReference type="PANTHER" id="PTHR13398">
    <property type="entry name" value="GDP-FUCOSE PROTEIN O-FUCOSYLTRANSFERASE 2"/>
    <property type="match status" value="1"/>
</dbReference>
<evidence type="ECO:0000256" key="7">
    <source>
        <dbReference type="ARBA" id="ARBA00025803"/>
    </source>
</evidence>
<feature type="transmembrane region" description="Helical" evidence="9">
    <location>
        <begin position="35"/>
        <end position="55"/>
    </location>
</feature>
<comment type="similarity">
    <text evidence="7">Belongs to the glycosyltransferase 68 family.</text>
</comment>
<proteinExistence type="inferred from homology"/>
<dbReference type="GO" id="GO:0005783">
    <property type="term" value="C:endoplasmic reticulum"/>
    <property type="evidence" value="ECO:0007669"/>
    <property type="project" value="UniProtKB-SubCell"/>
</dbReference>
<evidence type="ECO:0000256" key="5">
    <source>
        <dbReference type="ARBA" id="ARBA00023253"/>
    </source>
</evidence>
<keyword evidence="9" id="KW-0812">Transmembrane</keyword>
<keyword evidence="4" id="KW-0256">Endoplasmic reticulum</keyword>
<dbReference type="Gene3D" id="3.40.50.11350">
    <property type="match status" value="1"/>
</dbReference>
<keyword evidence="6" id="KW-0119">Carbohydrate metabolism</keyword>
<dbReference type="Pfam" id="PF10250">
    <property type="entry name" value="O-FucT"/>
    <property type="match status" value="1"/>
</dbReference>
<name>A0AAV5ACH1_9AGAM</name>
<protein>
    <recommendedName>
        <fullName evidence="8">GDP-fucose protein O-fucosyltransferase 2</fullName>
    </recommendedName>
</protein>
<evidence type="ECO:0000256" key="9">
    <source>
        <dbReference type="SAM" id="Phobius"/>
    </source>
</evidence>
<sequence length="789" mass="87895">MSWHVAQVSHLTVTVILPHPRLCLNEDGNWICRRILYPGGIGVIAIILLHLAALFSSKITLPTRAEISWPTVKKLTPVIFINVLSLVFNMLCLRDVDASFFQVARGLVLPLTILVSSYSTRTLPSIPILLCASIVTLGFLIGVLPSSSLFSFSFDTNLWPSFSSSSQPKTPSSQVISLFYGVLSSLFIALNTVLIKTSLPYVEGSTTKLAWWYNLGSALALFLIILFSGEVPFMIGLIRYGIDIHGNVGGFGIWKWRLFLLGGAVTGFFGFLLNLAGLLSIKVTSPISHMFSSAAKGVLQALLGAWLFKDVLTVPRASSILIILTGTIHEDDTEKLIPADEPEPLTLNTSPPGSPPLAPTIDITTSITPEEEWRNNVASLLKGKPTEHFQDNLRSDIQYITVWVSGGWTNDFMGYINMIYLSALTGRTPLLPPFAPSHVSWDGGFLDWSDVFDLPNLSRAINSTVIEWKDVKNISTSTILPKNDEIGCWSLWSLVSPDEDKAPRQTVIPKKLRLDVSYTGLPTSSVRIEDIWLPFWTMAKLSFPSRRKQALEEKTSVLTPNDADNYIPPSEHLMCFDMMYFVGAQDHDEWWRDWSPAWNFVGRHATWNAKLQKLGLNYIHRALGLEDDGQIPPYIAVHARRGDFLTGACGLTDPEACFNPMAVYAKHVTSVNKTLASKGIHVPKHNVLVTSDEQDPQWWKEVEDLGWHYTNHTHEKTSETYGRWYPSLLDAVSQSLAIGFVGTQFSTYSLVASRRVRDWRGGVAEFVSEDLTNIRPITNLTHTDHVESI</sequence>
<feature type="transmembrane region" description="Helical" evidence="9">
    <location>
        <begin position="175"/>
        <end position="195"/>
    </location>
</feature>
<keyword evidence="11" id="KW-1185">Reference proteome</keyword>
<keyword evidence="5" id="KW-0294">Fucose metabolism</keyword>
<comment type="pathway">
    <text evidence="2">Protein modification; protein glycosylation.</text>
</comment>
<accession>A0AAV5ACH1</accession>
<keyword evidence="9" id="KW-1133">Transmembrane helix</keyword>
<dbReference type="GO" id="GO:0006004">
    <property type="term" value="P:fucose metabolic process"/>
    <property type="evidence" value="ECO:0007669"/>
    <property type="project" value="UniProtKB-KW"/>
</dbReference>
<keyword evidence="3" id="KW-0808">Transferase</keyword>
<evidence type="ECO:0000256" key="2">
    <source>
        <dbReference type="ARBA" id="ARBA00004922"/>
    </source>
</evidence>
<feature type="transmembrane region" description="Helical" evidence="9">
    <location>
        <begin position="258"/>
        <end position="281"/>
    </location>
</feature>
<reference evidence="10" key="1">
    <citation type="submission" date="2021-10" db="EMBL/GenBank/DDBJ databases">
        <title>De novo Genome Assembly of Clathrus columnatus (Basidiomycota, Fungi) Using Illumina and Nanopore Sequence Data.</title>
        <authorList>
            <person name="Ogiso-Tanaka E."/>
            <person name="Itagaki H."/>
            <person name="Hosoya T."/>
            <person name="Hosaka K."/>
        </authorList>
    </citation>
    <scope>NUCLEOTIDE SEQUENCE</scope>
    <source>
        <strain evidence="10">MO-923</strain>
    </source>
</reference>
<evidence type="ECO:0000256" key="4">
    <source>
        <dbReference type="ARBA" id="ARBA00022824"/>
    </source>
</evidence>
<feature type="transmembrane region" description="Helical" evidence="9">
    <location>
        <begin position="215"/>
        <end position="238"/>
    </location>
</feature>
<evidence type="ECO:0000256" key="8">
    <source>
        <dbReference type="ARBA" id="ARBA00026232"/>
    </source>
</evidence>
<dbReference type="PANTHER" id="PTHR13398:SF0">
    <property type="entry name" value="GDP-FUCOSE PROTEIN O-FUCOSYLTRANSFERASE 2"/>
    <property type="match status" value="1"/>
</dbReference>
<dbReference type="Proteomes" id="UP001050691">
    <property type="component" value="Unassembled WGS sequence"/>
</dbReference>
<evidence type="ECO:0000256" key="3">
    <source>
        <dbReference type="ARBA" id="ARBA00022679"/>
    </source>
</evidence>
<comment type="caution">
    <text evidence="10">The sequence shown here is derived from an EMBL/GenBank/DDBJ whole genome shotgun (WGS) entry which is preliminary data.</text>
</comment>
<keyword evidence="9" id="KW-0472">Membrane</keyword>
<organism evidence="10 11">
    <name type="scientific">Clathrus columnatus</name>
    <dbReference type="NCBI Taxonomy" id="1419009"/>
    <lineage>
        <taxon>Eukaryota</taxon>
        <taxon>Fungi</taxon>
        <taxon>Dikarya</taxon>
        <taxon>Basidiomycota</taxon>
        <taxon>Agaricomycotina</taxon>
        <taxon>Agaricomycetes</taxon>
        <taxon>Phallomycetidae</taxon>
        <taxon>Phallales</taxon>
        <taxon>Clathraceae</taxon>
        <taxon>Clathrus</taxon>
    </lineage>
</organism>
<evidence type="ECO:0000256" key="1">
    <source>
        <dbReference type="ARBA" id="ARBA00004240"/>
    </source>
</evidence>
<dbReference type="EMBL" id="BPWL01000004">
    <property type="protein sequence ID" value="GJJ09625.1"/>
    <property type="molecule type" value="Genomic_DNA"/>
</dbReference>
<dbReference type="AlphaFoldDB" id="A0AAV5ACH1"/>
<comment type="subcellular location">
    <subcellularLocation>
        <location evidence="1">Endoplasmic reticulum</location>
    </subcellularLocation>
</comment>
<evidence type="ECO:0000313" key="11">
    <source>
        <dbReference type="Proteomes" id="UP001050691"/>
    </source>
</evidence>
<dbReference type="GO" id="GO:0046922">
    <property type="term" value="F:peptide-O-fucosyltransferase activity"/>
    <property type="evidence" value="ECO:0007669"/>
    <property type="project" value="InterPro"/>
</dbReference>